<dbReference type="eggNOG" id="KOG0725">
    <property type="taxonomic scope" value="Eukaryota"/>
</dbReference>
<dbReference type="PANTHER" id="PTHR43943:SF2">
    <property type="entry name" value="DEHYDROGENASE_REDUCTASE 4"/>
    <property type="match status" value="1"/>
</dbReference>
<dbReference type="Pfam" id="PF00293">
    <property type="entry name" value="NUDIX"/>
    <property type="match status" value="1"/>
</dbReference>
<dbReference type="GO" id="GO:0005737">
    <property type="term" value="C:cytoplasm"/>
    <property type="evidence" value="ECO:0000318"/>
    <property type="project" value="GO_Central"/>
</dbReference>
<dbReference type="GO" id="GO:0046872">
    <property type="term" value="F:metal ion binding"/>
    <property type="evidence" value="ECO:0007669"/>
    <property type="project" value="UniProtKB-KW"/>
</dbReference>
<keyword evidence="8" id="KW-0378">Hydrolase</keyword>
<dbReference type="AlphaFoldDB" id="A8Y211"/>
<sequence>MTCALVVGATSTLGKAIVRRLAFAGFKVAAAGDCPNSVGKVAEDNKKVGGDVTAFSLNVSNPEHRKELIQKVAEKLGGLDTLVIVPPQNEIVGEIVETSDTDFDKLFADMLTTPFRLSQAALPQLAKSENGSIIYITSCMGYTPSIDMGLYSVASNSVLSLTKAVAQSAAKKGVRVNSVVSGMVEGDGSGAVWDQTNGEEARQIKQHLEAMIPLGRLGRPADVASYVEFLASTRSSCAASSNKGEETCNTINHQHHLHHKIIKIATSPQSTTTTTKHRSQSTGTSIDITTGSPINILGQNGTGGGGEEGGKVEGGGETKKCMISAWKARESERNKVRLRDTDGFRCRAAALCIKGTGNETLVLLVSGGKDGGKWVIPGGGIEKDECAEQAAHRELMEEAGVRATIVKSIGMFQDDTRKHRTQVFLMEVSEELDTWEENEYGRQRIWMNVLESKEKVKQSHRQILDALMPR</sequence>
<dbReference type="InterPro" id="IPR020084">
    <property type="entry name" value="NUDIX_hydrolase_CS"/>
</dbReference>
<evidence type="ECO:0000313" key="13">
    <source>
        <dbReference type="EMBL" id="CAP38931.2"/>
    </source>
</evidence>
<dbReference type="CTD" id="8581045"/>
<dbReference type="Pfam" id="PF13561">
    <property type="entry name" value="adh_short_C2"/>
    <property type="match status" value="1"/>
</dbReference>
<dbReference type="InterPro" id="IPR015797">
    <property type="entry name" value="NUDIX_hydrolase-like_dom_sf"/>
</dbReference>
<dbReference type="Proteomes" id="UP000008549">
    <property type="component" value="Unassembled WGS sequence"/>
</dbReference>
<comment type="similarity">
    <text evidence="4">Belongs to the Nudix hydrolase family. DIPP subfamily.</text>
</comment>
<dbReference type="GO" id="GO:0034432">
    <property type="term" value="F:bis(5'-adenosyl)-pentaphosphatase activity"/>
    <property type="evidence" value="ECO:0000318"/>
    <property type="project" value="GO_Central"/>
</dbReference>
<evidence type="ECO:0000256" key="7">
    <source>
        <dbReference type="ARBA" id="ARBA00022723"/>
    </source>
</evidence>
<dbReference type="PRINTS" id="PR00081">
    <property type="entry name" value="GDHRDH"/>
</dbReference>
<dbReference type="CDD" id="cd04666">
    <property type="entry name" value="NUDIX_DIPP2_like_Nudt4"/>
    <property type="match status" value="1"/>
</dbReference>
<reference evidence="13 14" key="1">
    <citation type="journal article" date="2003" name="PLoS Biol.">
        <title>The genome sequence of Caenorhabditis briggsae: a platform for comparative genomics.</title>
        <authorList>
            <person name="Stein L.D."/>
            <person name="Bao Z."/>
            <person name="Blasiar D."/>
            <person name="Blumenthal T."/>
            <person name="Brent M.R."/>
            <person name="Chen N."/>
            <person name="Chinwalla A."/>
            <person name="Clarke L."/>
            <person name="Clee C."/>
            <person name="Coghlan A."/>
            <person name="Coulson A."/>
            <person name="D'Eustachio P."/>
            <person name="Fitch D.H."/>
            <person name="Fulton L.A."/>
            <person name="Fulton R.E."/>
            <person name="Griffiths-Jones S."/>
            <person name="Harris T.W."/>
            <person name="Hillier L.W."/>
            <person name="Kamath R."/>
            <person name="Kuwabara P.E."/>
            <person name="Mardis E.R."/>
            <person name="Marra M.A."/>
            <person name="Miner T.L."/>
            <person name="Minx P."/>
            <person name="Mullikin J.C."/>
            <person name="Plumb R.W."/>
            <person name="Rogers J."/>
            <person name="Schein J.E."/>
            <person name="Sohrmann M."/>
            <person name="Spieth J."/>
            <person name="Stajich J.E."/>
            <person name="Wei C."/>
            <person name="Willey D."/>
            <person name="Wilson R.K."/>
            <person name="Durbin R."/>
            <person name="Waterston R.H."/>
        </authorList>
    </citation>
    <scope>NUCLEOTIDE SEQUENCE [LARGE SCALE GENOMIC DNA]</scope>
    <source>
        <strain evidence="13 14">AF16</strain>
    </source>
</reference>
<dbReference type="InterPro" id="IPR047198">
    <property type="entry name" value="DDP-like_NUDIX"/>
</dbReference>
<dbReference type="HOGENOM" id="CLU_581705_0_0_1"/>
<evidence type="ECO:0000256" key="10">
    <source>
        <dbReference type="ARBA" id="ARBA00033994"/>
    </source>
</evidence>
<dbReference type="CDD" id="cd05233">
    <property type="entry name" value="SDR_c"/>
    <property type="match status" value="1"/>
</dbReference>
<dbReference type="GO" id="GO:1901909">
    <property type="term" value="P:diadenosine hexaphosphate catabolic process"/>
    <property type="evidence" value="ECO:0000318"/>
    <property type="project" value="GO_Central"/>
</dbReference>
<dbReference type="SUPFAM" id="SSF51735">
    <property type="entry name" value="NAD(P)-binding Rossmann-fold domains"/>
    <property type="match status" value="1"/>
</dbReference>
<dbReference type="InterPro" id="IPR000086">
    <property type="entry name" value="NUDIX_hydrolase_dom"/>
</dbReference>
<dbReference type="Gene3D" id="3.40.50.720">
    <property type="entry name" value="NAD(P)-binding Rossmann-like Domain"/>
    <property type="match status" value="1"/>
</dbReference>
<comment type="similarity">
    <text evidence="3">Belongs to the short-chain dehydrogenases/reductases (SDR) family.</text>
</comment>
<keyword evidence="14" id="KW-1185">Reference proteome</keyword>
<dbReference type="GO" id="GO:1901907">
    <property type="term" value="P:diadenosine pentaphosphate catabolic process"/>
    <property type="evidence" value="ECO:0000318"/>
    <property type="project" value="GO_Central"/>
</dbReference>
<reference evidence="13 14" key="2">
    <citation type="journal article" date="2011" name="PLoS Genet.">
        <title>Caenorhabditis briggsae recombinant inbred line genotypes reveal inter-strain incompatibility and the evolution of recombination.</title>
        <authorList>
            <person name="Ross J.A."/>
            <person name="Koboldt D.C."/>
            <person name="Staisch J.E."/>
            <person name="Chamberlin H.M."/>
            <person name="Gupta B.P."/>
            <person name="Miller R.D."/>
            <person name="Baird S.E."/>
            <person name="Haag E.S."/>
        </authorList>
    </citation>
    <scope>NUCLEOTIDE SEQUENCE [LARGE SCALE GENOMIC DNA]</scope>
    <source>
        <strain evidence="13 14">AF16</strain>
    </source>
</reference>
<dbReference type="eggNOG" id="KOG2839">
    <property type="taxonomic scope" value="Eukaryota"/>
</dbReference>
<evidence type="ECO:0000256" key="1">
    <source>
        <dbReference type="ARBA" id="ARBA00001946"/>
    </source>
</evidence>
<dbReference type="RefSeq" id="XP_045097541.1">
    <property type="nucleotide sequence ID" value="XM_045242507.1"/>
</dbReference>
<dbReference type="GO" id="GO:0000298">
    <property type="term" value="F:endopolyphosphatase activity"/>
    <property type="evidence" value="ECO:0000318"/>
    <property type="project" value="GO_Central"/>
</dbReference>
<protein>
    <recommendedName>
        <fullName evidence="5">diphosphoinositol-polyphosphate diphosphatase</fullName>
        <ecNumber evidence="5">3.6.1.52</ecNumber>
    </recommendedName>
</protein>
<dbReference type="GO" id="GO:1901911">
    <property type="term" value="P:adenosine 5'-(hexahydrogen pentaphosphate) catabolic process"/>
    <property type="evidence" value="ECO:0000318"/>
    <property type="project" value="GO_Central"/>
</dbReference>
<feature type="region of interest" description="Disordered" evidence="11">
    <location>
        <begin position="268"/>
        <end position="316"/>
    </location>
</feature>
<dbReference type="FunFam" id="3.40.50.720:FF:001884">
    <property type="entry name" value="Protein CBG22303"/>
    <property type="match status" value="1"/>
</dbReference>
<dbReference type="InterPro" id="IPR020476">
    <property type="entry name" value="Nudix_hydrolase"/>
</dbReference>
<dbReference type="InParanoid" id="A8Y211"/>
<dbReference type="Gene3D" id="3.90.79.10">
    <property type="entry name" value="Nucleoside Triphosphate Pyrophosphohydrolase"/>
    <property type="match status" value="1"/>
</dbReference>
<evidence type="ECO:0000313" key="15">
    <source>
        <dbReference type="WormBase" id="CBG22303"/>
    </source>
</evidence>
<dbReference type="PROSITE" id="PS00893">
    <property type="entry name" value="NUDIX_BOX"/>
    <property type="match status" value="1"/>
</dbReference>
<dbReference type="GO" id="GO:0034431">
    <property type="term" value="F:bis(5'-adenosyl)-hexaphosphatase activity"/>
    <property type="evidence" value="ECO:0000318"/>
    <property type="project" value="GO_Central"/>
</dbReference>
<dbReference type="GO" id="GO:0005634">
    <property type="term" value="C:nucleus"/>
    <property type="evidence" value="ECO:0000318"/>
    <property type="project" value="GO_Central"/>
</dbReference>
<comment type="catalytic activity">
    <reaction evidence="10">
        <text>diphospho-myo-inositol polyphosphate + H2O = myo-inositol polyphosphate + phosphate.</text>
        <dbReference type="EC" id="3.6.1.52"/>
    </reaction>
</comment>
<evidence type="ECO:0000313" key="14">
    <source>
        <dbReference type="Proteomes" id="UP000008549"/>
    </source>
</evidence>
<evidence type="ECO:0000256" key="5">
    <source>
        <dbReference type="ARBA" id="ARBA00012527"/>
    </source>
</evidence>
<feature type="domain" description="Nudix hydrolase" evidence="12">
    <location>
        <begin position="344"/>
        <end position="469"/>
    </location>
</feature>
<keyword evidence="7" id="KW-0479">Metal-binding</keyword>
<evidence type="ECO:0000256" key="6">
    <source>
        <dbReference type="ARBA" id="ARBA00022490"/>
    </source>
</evidence>
<name>A8Y211_CAEBR</name>
<dbReference type="InterPro" id="IPR036291">
    <property type="entry name" value="NAD(P)-bd_dom_sf"/>
</dbReference>
<gene>
    <name evidence="13 15" type="ORF">CBG22303</name>
    <name evidence="13" type="ORF">CBG_22303</name>
</gene>
<comment type="subcellular location">
    <subcellularLocation>
        <location evidence="2">Cytoplasm</location>
    </subcellularLocation>
</comment>
<dbReference type="FunFam" id="3.90.79.10:FF:000002">
    <property type="entry name" value="diphosphoinositol polyphosphate phosphohydrolase 1"/>
    <property type="match status" value="1"/>
</dbReference>
<evidence type="ECO:0000256" key="4">
    <source>
        <dbReference type="ARBA" id="ARBA00008266"/>
    </source>
</evidence>
<keyword evidence="6" id="KW-0963">Cytoplasm</keyword>
<organism evidence="13 14">
    <name type="scientific">Caenorhabditis briggsae</name>
    <dbReference type="NCBI Taxonomy" id="6238"/>
    <lineage>
        <taxon>Eukaryota</taxon>
        <taxon>Metazoa</taxon>
        <taxon>Ecdysozoa</taxon>
        <taxon>Nematoda</taxon>
        <taxon>Chromadorea</taxon>
        <taxon>Rhabditida</taxon>
        <taxon>Rhabditina</taxon>
        <taxon>Rhabditomorpha</taxon>
        <taxon>Rhabditoidea</taxon>
        <taxon>Rhabditidae</taxon>
        <taxon>Peloderinae</taxon>
        <taxon>Caenorhabditis</taxon>
    </lineage>
</organism>
<dbReference type="PRINTS" id="PR00502">
    <property type="entry name" value="NUDIXFAMILY"/>
</dbReference>
<evidence type="ECO:0000256" key="11">
    <source>
        <dbReference type="SAM" id="MobiDB-lite"/>
    </source>
</evidence>
<evidence type="ECO:0000256" key="2">
    <source>
        <dbReference type="ARBA" id="ARBA00004496"/>
    </source>
</evidence>
<dbReference type="PROSITE" id="PS51462">
    <property type="entry name" value="NUDIX"/>
    <property type="match status" value="1"/>
</dbReference>
<dbReference type="KEGG" id="cbr:CBG_22303"/>
<dbReference type="EMBL" id="HE601428">
    <property type="protein sequence ID" value="CAP38931.2"/>
    <property type="molecule type" value="Genomic_DNA"/>
</dbReference>
<proteinExistence type="inferred from homology"/>
<dbReference type="GO" id="GO:0008486">
    <property type="term" value="F:diphosphoinositol-polyphosphate diphosphatase activity"/>
    <property type="evidence" value="ECO:0000318"/>
    <property type="project" value="GO_Central"/>
</dbReference>
<evidence type="ECO:0000256" key="9">
    <source>
        <dbReference type="ARBA" id="ARBA00022842"/>
    </source>
</evidence>
<dbReference type="FunCoup" id="A8Y211">
    <property type="interactions" value="49"/>
</dbReference>
<dbReference type="SUPFAM" id="SSF55811">
    <property type="entry name" value="Nudix"/>
    <property type="match status" value="1"/>
</dbReference>
<dbReference type="InterPro" id="IPR002347">
    <property type="entry name" value="SDR_fam"/>
</dbReference>
<dbReference type="EC" id="3.6.1.52" evidence="5"/>
<accession>A8Y211</accession>
<evidence type="ECO:0000256" key="8">
    <source>
        <dbReference type="ARBA" id="ARBA00022801"/>
    </source>
</evidence>
<keyword evidence="9" id="KW-0460">Magnesium</keyword>
<feature type="compositionally biased region" description="Low complexity" evidence="11">
    <location>
        <begin position="268"/>
        <end position="292"/>
    </location>
</feature>
<dbReference type="PANTHER" id="PTHR43943">
    <property type="entry name" value="DEHYDROGENASE/REDUCTASE (SDR FAMILY) MEMBER 4"/>
    <property type="match status" value="1"/>
</dbReference>
<dbReference type="GeneID" id="8581045"/>
<evidence type="ECO:0000256" key="3">
    <source>
        <dbReference type="ARBA" id="ARBA00006484"/>
    </source>
</evidence>
<comment type="cofactor">
    <cofactor evidence="1">
        <name>Mg(2+)</name>
        <dbReference type="ChEBI" id="CHEBI:18420"/>
    </cofactor>
</comment>
<dbReference type="GO" id="GO:0071543">
    <property type="term" value="P:diphosphoinositol polyphosphate metabolic process"/>
    <property type="evidence" value="ECO:0000318"/>
    <property type="project" value="GO_Central"/>
</dbReference>
<evidence type="ECO:0000259" key="12">
    <source>
        <dbReference type="PROSITE" id="PS51462"/>
    </source>
</evidence>
<dbReference type="WormBase" id="CBG22303">
    <property type="protein sequence ID" value="CBP35209"/>
    <property type="gene ID" value="WBGene00040901"/>
</dbReference>
<dbReference type="STRING" id="6238.A8Y211"/>